<dbReference type="InterPro" id="IPR050739">
    <property type="entry name" value="MFP"/>
</dbReference>
<dbReference type="PANTHER" id="PTHR30386:SF24">
    <property type="entry name" value="MULTIDRUG RESISTANCE EFFLUX PUMP"/>
    <property type="match status" value="1"/>
</dbReference>
<comment type="similarity">
    <text evidence="1">Belongs to the membrane fusion protein (MFP) (TC 8.A.1) family.</text>
</comment>
<accession>A0ABP9LBN3</accession>
<name>A0ABP9LBN3_9GAMM</name>
<evidence type="ECO:0000256" key="3">
    <source>
        <dbReference type="SAM" id="Phobius"/>
    </source>
</evidence>
<keyword evidence="7" id="KW-1185">Reference proteome</keyword>
<comment type="caution">
    <text evidence="6">The sequence shown here is derived from an EMBL/GenBank/DDBJ whole genome shotgun (WGS) entry which is preliminary data.</text>
</comment>
<dbReference type="Pfam" id="PF25963">
    <property type="entry name" value="Beta-barrel_AAEA"/>
    <property type="match status" value="1"/>
</dbReference>
<feature type="coiled-coil region" evidence="2">
    <location>
        <begin position="204"/>
        <end position="239"/>
    </location>
</feature>
<keyword evidence="3" id="KW-0812">Transmembrane</keyword>
<dbReference type="PRINTS" id="PR01490">
    <property type="entry name" value="RTXTOXIND"/>
</dbReference>
<sequence>MTLKVPAITVHLNGTGWYPLIRDRRTGTTMQTTLPKNERRRRRSRFVVAGCAAVAALAWAAHGWLWSGSSVSTDNAYTRGEITVIAPRVPGYVSEVLVNDNEPVKRGQVLFRIEDADYQAQLDQALANVLRQQATLGSLEKQIGLQGAMIEQTSADVRAIEVEAHRASLDSRRYRTLVEQSAVSRQMHEAADATHRRALAATDSARARRKAEAEKLEVLRAQQREAEAVLQQAQAARRLAAISLKHTVVRAPVDGVVANRQVRLGRYVAPGTPAMSLVPLQGVWVVANYKETQLTDVKVGDRANIKLDMYPDVELSGRVESIAPGSGAQFALLPPDNATGNFTRIVQRVPVKIVLDPEHALSGRLYAGLSAEVDIRVGRGAHAAERAVTQR</sequence>
<keyword evidence="3" id="KW-1133">Transmembrane helix</keyword>
<dbReference type="Pfam" id="PF25917">
    <property type="entry name" value="BSH_RND"/>
    <property type="match status" value="1"/>
</dbReference>
<evidence type="ECO:0000313" key="7">
    <source>
        <dbReference type="Proteomes" id="UP001501083"/>
    </source>
</evidence>
<dbReference type="InterPro" id="IPR058634">
    <property type="entry name" value="AaeA-lik-b-barrel"/>
</dbReference>
<keyword evidence="2" id="KW-0175">Coiled coil</keyword>
<keyword evidence="3" id="KW-0472">Membrane</keyword>
<feature type="transmembrane region" description="Helical" evidence="3">
    <location>
        <begin position="46"/>
        <end position="66"/>
    </location>
</feature>
<dbReference type="Gene3D" id="2.40.50.100">
    <property type="match status" value="1"/>
</dbReference>
<evidence type="ECO:0000259" key="4">
    <source>
        <dbReference type="Pfam" id="PF25917"/>
    </source>
</evidence>
<feature type="domain" description="p-hydroxybenzoic acid efflux pump subunit AaeA-like beta-barrel" evidence="5">
    <location>
        <begin position="284"/>
        <end position="375"/>
    </location>
</feature>
<dbReference type="InterPro" id="IPR058625">
    <property type="entry name" value="MdtA-like_BSH"/>
</dbReference>
<evidence type="ECO:0000259" key="5">
    <source>
        <dbReference type="Pfam" id="PF25963"/>
    </source>
</evidence>
<evidence type="ECO:0000256" key="2">
    <source>
        <dbReference type="SAM" id="Coils"/>
    </source>
</evidence>
<dbReference type="Gene3D" id="1.10.287.470">
    <property type="entry name" value="Helix hairpin bin"/>
    <property type="match status" value="1"/>
</dbReference>
<dbReference type="Proteomes" id="UP001501083">
    <property type="component" value="Unassembled WGS sequence"/>
</dbReference>
<protein>
    <submittedName>
        <fullName evidence="6">HlyD family secretion protein</fullName>
    </submittedName>
</protein>
<evidence type="ECO:0000256" key="1">
    <source>
        <dbReference type="ARBA" id="ARBA00009477"/>
    </source>
</evidence>
<dbReference type="Gene3D" id="2.40.30.170">
    <property type="match status" value="1"/>
</dbReference>
<organism evidence="6 7">
    <name type="scientific">Lysobacter panacisoli</name>
    <dbReference type="NCBI Taxonomy" id="1255263"/>
    <lineage>
        <taxon>Bacteria</taxon>
        <taxon>Pseudomonadati</taxon>
        <taxon>Pseudomonadota</taxon>
        <taxon>Gammaproteobacteria</taxon>
        <taxon>Lysobacterales</taxon>
        <taxon>Lysobacteraceae</taxon>
        <taxon>Lysobacter</taxon>
    </lineage>
</organism>
<gene>
    <name evidence="6" type="ORF">GCM10025759_15420</name>
</gene>
<reference evidence="7" key="1">
    <citation type="journal article" date="2019" name="Int. J. Syst. Evol. Microbiol.">
        <title>The Global Catalogue of Microorganisms (GCM) 10K type strain sequencing project: providing services to taxonomists for standard genome sequencing and annotation.</title>
        <authorList>
            <consortium name="The Broad Institute Genomics Platform"/>
            <consortium name="The Broad Institute Genome Sequencing Center for Infectious Disease"/>
            <person name="Wu L."/>
            <person name="Ma J."/>
        </authorList>
    </citation>
    <scope>NUCLEOTIDE SEQUENCE [LARGE SCALE GENOMIC DNA]</scope>
    <source>
        <strain evidence="7">JCM 19212</strain>
    </source>
</reference>
<feature type="domain" description="Multidrug resistance protein MdtA-like barrel-sandwich hybrid" evidence="4">
    <location>
        <begin position="84"/>
        <end position="277"/>
    </location>
</feature>
<evidence type="ECO:0000313" key="6">
    <source>
        <dbReference type="EMBL" id="GAA5073846.1"/>
    </source>
</evidence>
<dbReference type="PANTHER" id="PTHR30386">
    <property type="entry name" value="MEMBRANE FUSION SUBUNIT OF EMRAB-TOLC MULTIDRUG EFFLUX PUMP"/>
    <property type="match status" value="1"/>
</dbReference>
<proteinExistence type="inferred from homology"/>
<dbReference type="EMBL" id="BAABKY010000002">
    <property type="protein sequence ID" value="GAA5073846.1"/>
    <property type="molecule type" value="Genomic_DNA"/>
</dbReference>
<dbReference type="SUPFAM" id="SSF111369">
    <property type="entry name" value="HlyD-like secretion proteins"/>
    <property type="match status" value="2"/>
</dbReference>